<dbReference type="SUPFAM" id="SSF56176">
    <property type="entry name" value="FAD-binding/transporter-associated domain-like"/>
    <property type="match status" value="1"/>
</dbReference>
<dbReference type="InterPro" id="IPR006094">
    <property type="entry name" value="Oxid_FAD_bind_N"/>
</dbReference>
<name>A0ABP6SYY8_9ACTN</name>
<dbReference type="InterPro" id="IPR004017">
    <property type="entry name" value="Cys_rich_dom"/>
</dbReference>
<dbReference type="SUPFAM" id="SSF46548">
    <property type="entry name" value="alpha-helical ferredoxin"/>
    <property type="match status" value="1"/>
</dbReference>
<dbReference type="Gene3D" id="3.30.465.10">
    <property type="match status" value="1"/>
</dbReference>
<dbReference type="Pfam" id="PF01565">
    <property type="entry name" value="FAD_binding_4"/>
    <property type="match status" value="1"/>
</dbReference>
<evidence type="ECO:0000256" key="5">
    <source>
        <dbReference type="SAM" id="MobiDB-lite"/>
    </source>
</evidence>
<evidence type="ECO:0000313" key="7">
    <source>
        <dbReference type="EMBL" id="GAA3387271.1"/>
    </source>
</evidence>
<dbReference type="Proteomes" id="UP001501676">
    <property type="component" value="Unassembled WGS sequence"/>
</dbReference>
<dbReference type="Pfam" id="PF02754">
    <property type="entry name" value="CCG"/>
    <property type="match status" value="1"/>
</dbReference>
<dbReference type="RefSeq" id="WP_345728591.1">
    <property type="nucleotide sequence ID" value="NZ_BAAAYN010000017.1"/>
</dbReference>
<feature type="region of interest" description="Disordered" evidence="5">
    <location>
        <begin position="715"/>
        <end position="740"/>
    </location>
</feature>
<keyword evidence="4" id="KW-0560">Oxidoreductase</keyword>
<dbReference type="PROSITE" id="PS51387">
    <property type="entry name" value="FAD_PCMH"/>
    <property type="match status" value="1"/>
</dbReference>
<comment type="cofactor">
    <cofactor evidence="1">
        <name>FAD</name>
        <dbReference type="ChEBI" id="CHEBI:57692"/>
    </cofactor>
</comment>
<dbReference type="PANTHER" id="PTHR11748:SF119">
    <property type="entry name" value="D-2-HYDROXYGLUTARATE DEHYDROGENASE"/>
    <property type="match status" value="1"/>
</dbReference>
<keyword evidence="2" id="KW-0285">Flavoprotein</keyword>
<dbReference type="Gene3D" id="1.10.45.10">
    <property type="entry name" value="Vanillyl-alcohol Oxidase, Chain A, domain 4"/>
    <property type="match status" value="1"/>
</dbReference>
<evidence type="ECO:0000313" key="8">
    <source>
        <dbReference type="Proteomes" id="UP001501676"/>
    </source>
</evidence>
<keyword evidence="3" id="KW-0274">FAD</keyword>
<evidence type="ECO:0000256" key="1">
    <source>
        <dbReference type="ARBA" id="ARBA00001974"/>
    </source>
</evidence>
<evidence type="ECO:0000259" key="6">
    <source>
        <dbReference type="PROSITE" id="PS51387"/>
    </source>
</evidence>
<accession>A0ABP6SYY8</accession>
<reference evidence="8" key="1">
    <citation type="journal article" date="2019" name="Int. J. Syst. Evol. Microbiol.">
        <title>The Global Catalogue of Microorganisms (GCM) 10K type strain sequencing project: providing services to taxonomists for standard genome sequencing and annotation.</title>
        <authorList>
            <consortium name="The Broad Institute Genomics Platform"/>
            <consortium name="The Broad Institute Genome Sequencing Center for Infectious Disease"/>
            <person name="Wu L."/>
            <person name="Ma J."/>
        </authorList>
    </citation>
    <scope>NUCLEOTIDE SEQUENCE [LARGE SCALE GENOMIC DNA]</scope>
    <source>
        <strain evidence="8">JCM 9458</strain>
    </source>
</reference>
<dbReference type="SUPFAM" id="SSF55103">
    <property type="entry name" value="FAD-linked oxidases, C-terminal domain"/>
    <property type="match status" value="1"/>
</dbReference>
<organism evidence="7 8">
    <name type="scientific">Cryptosporangium minutisporangium</name>
    <dbReference type="NCBI Taxonomy" id="113569"/>
    <lineage>
        <taxon>Bacteria</taxon>
        <taxon>Bacillati</taxon>
        <taxon>Actinomycetota</taxon>
        <taxon>Actinomycetes</taxon>
        <taxon>Cryptosporangiales</taxon>
        <taxon>Cryptosporangiaceae</taxon>
        <taxon>Cryptosporangium</taxon>
    </lineage>
</organism>
<sequence length="985" mass="105225">MTTISEGVDAGRLERRLRAEIAGDVAFDAGARALYSADASNHRRVPTGVVLPRSVEDVLATLALCHEDGVPVTMRGGGTTIAGNAIGPGVVLDTSRYLNRILDVDVQNRTAVVEPGLVLDVLRRRIAPDGLDFGPDPSTHSRCTIGGMLGNDACGSHSIAWGTTSDNTDGLDVVLADGTRLALGPTKKDEWLRKAAEPTREGRLYADLRNLVDSNLALIRTTFGQFSRQISGYPLHRLLPEQHGQLARALVGTEGTCAVVLGATLHLNRAPRSRALVVLGYADAIAAAAAAPAIIPLKPLTIEGIDQALVNALLTRGRKPAPLPTGHAWLLVEVGGETPAEAADAAAKLAKAVPGVPRIVTDPAEMRSFWRIREEGAGLATRMADGSEAWPGWEDSAVPPERLADYLREFADLTDEFGYQGVTYGHFGEGCVHVRLDFDLVSIVGRDRYQAFLHRAAQLVLKHGGSPSGEHGDGIARSALLAEVYSPEAVAVMGAFKRAFDPTGALNPGVIVDPPAVNEMIRIAYTPKLLPVNGFSYAEDGGEFDRAVRRCVGVGKCRNDHTPGGVMCPSYQATGDEKHSTRGRSRLLLEMLRGEVITDGWQSDEVAEALDGCFSCKGCLSDCPVNVDMATYKAEFLYQRYKGKLRPAVHYAMGWLPVALRGAALAPRVANAVTAFEPAAALMKKVAGIAQERSVPRFATGGTFKQRLRRRFGRRADPAAAHRAEHPRRTTRRGDGAAAPGRKEVLLWPDTFTQFFDPQIGEAAVEVLAAAGFVVRVPKGELCCGLTWISTGQLDVARAVAKRTLDALEPHLDAGIPIVGLEPSCLANFKHDLPALLPDDPRAKKLAALSITLAGLLERDAPDWTPPLTERPAITQIHCHQHAVLGDKPDRSLAAQAGVDLTVLDSGCCGVAGNFGFEAGHYEMAQAAGERVLLPAVRAASPETIVLADGFSCRTQIRQNTDRDAHHLAEVLAGRLRTRGSTADG</sequence>
<dbReference type="InterPro" id="IPR017896">
    <property type="entry name" value="4Fe4S_Fe-S-bd"/>
</dbReference>
<dbReference type="Pfam" id="PF13183">
    <property type="entry name" value="Fer4_8"/>
    <property type="match status" value="1"/>
</dbReference>
<dbReference type="Gene3D" id="3.30.70.2740">
    <property type="match status" value="1"/>
</dbReference>
<proteinExistence type="predicted"/>
<keyword evidence="8" id="KW-1185">Reference proteome</keyword>
<feature type="domain" description="FAD-binding PCMH-type" evidence="6">
    <location>
        <begin position="42"/>
        <end position="270"/>
    </location>
</feature>
<dbReference type="EMBL" id="BAAAYN010000017">
    <property type="protein sequence ID" value="GAA3387271.1"/>
    <property type="molecule type" value="Genomic_DNA"/>
</dbReference>
<dbReference type="InterPro" id="IPR036318">
    <property type="entry name" value="FAD-bd_PCMH-like_sf"/>
</dbReference>
<dbReference type="InterPro" id="IPR016171">
    <property type="entry name" value="Vanillyl_alc_oxidase_C-sub2"/>
</dbReference>
<gene>
    <name evidence="7" type="ORF">GCM10020369_29180</name>
</gene>
<dbReference type="InterPro" id="IPR004113">
    <property type="entry name" value="FAD-bd_oxidored_4_C"/>
</dbReference>
<dbReference type="Pfam" id="PF02913">
    <property type="entry name" value="FAD-oxidase_C"/>
    <property type="match status" value="1"/>
</dbReference>
<protein>
    <submittedName>
        <fullName evidence="7">FAD-binding and (Fe-S)-binding domain-containing protein</fullName>
    </submittedName>
</protein>
<evidence type="ECO:0000256" key="2">
    <source>
        <dbReference type="ARBA" id="ARBA00022630"/>
    </source>
</evidence>
<evidence type="ECO:0000256" key="3">
    <source>
        <dbReference type="ARBA" id="ARBA00022827"/>
    </source>
</evidence>
<dbReference type="PANTHER" id="PTHR11748">
    <property type="entry name" value="D-LACTATE DEHYDROGENASE"/>
    <property type="match status" value="1"/>
</dbReference>
<dbReference type="InterPro" id="IPR016169">
    <property type="entry name" value="FAD-bd_PCMH_sub2"/>
</dbReference>
<dbReference type="InterPro" id="IPR016164">
    <property type="entry name" value="FAD-linked_Oxase-like_C"/>
</dbReference>
<evidence type="ECO:0000256" key="4">
    <source>
        <dbReference type="ARBA" id="ARBA00023002"/>
    </source>
</evidence>
<dbReference type="InterPro" id="IPR016166">
    <property type="entry name" value="FAD-bd_PCMH"/>
</dbReference>
<comment type="caution">
    <text evidence="7">The sequence shown here is derived from an EMBL/GenBank/DDBJ whole genome shotgun (WGS) entry which is preliminary data.</text>
</comment>